<keyword evidence="2" id="KW-0732">Signal</keyword>
<evidence type="ECO:0000256" key="1">
    <source>
        <dbReference type="SAM" id="MobiDB-lite"/>
    </source>
</evidence>
<feature type="chain" id="PRO_5020026745" evidence="2">
    <location>
        <begin position="37"/>
        <end position="124"/>
    </location>
</feature>
<evidence type="ECO:0000256" key="2">
    <source>
        <dbReference type="SAM" id="SignalP"/>
    </source>
</evidence>
<reference evidence="3 4" key="1">
    <citation type="submission" date="2019-04" db="EMBL/GenBank/DDBJ databases">
        <title>Draft genome of the big-headed turtle Platysternon megacephalum.</title>
        <authorList>
            <person name="Gong S."/>
        </authorList>
    </citation>
    <scope>NUCLEOTIDE SEQUENCE [LARGE SCALE GENOMIC DNA]</scope>
    <source>
        <strain evidence="3">DO16091913</strain>
        <tissue evidence="3">Muscle</tissue>
    </source>
</reference>
<dbReference type="Proteomes" id="UP000297703">
    <property type="component" value="Unassembled WGS sequence"/>
</dbReference>
<protein>
    <submittedName>
        <fullName evidence="3">Coiled-coil domain-containing protein 97</fullName>
    </submittedName>
</protein>
<comment type="caution">
    <text evidence="3">The sequence shown here is derived from an EMBL/GenBank/DDBJ whole genome shotgun (WGS) entry which is preliminary data.</text>
</comment>
<organism evidence="3 4">
    <name type="scientific">Platysternon megacephalum</name>
    <name type="common">big-headed turtle</name>
    <dbReference type="NCBI Taxonomy" id="55544"/>
    <lineage>
        <taxon>Eukaryota</taxon>
        <taxon>Metazoa</taxon>
        <taxon>Chordata</taxon>
        <taxon>Craniata</taxon>
        <taxon>Vertebrata</taxon>
        <taxon>Euteleostomi</taxon>
        <taxon>Archelosauria</taxon>
        <taxon>Testudinata</taxon>
        <taxon>Testudines</taxon>
        <taxon>Cryptodira</taxon>
        <taxon>Durocryptodira</taxon>
        <taxon>Testudinoidea</taxon>
        <taxon>Platysternidae</taxon>
        <taxon>Platysternon</taxon>
    </lineage>
</organism>
<dbReference type="EMBL" id="QXTE01000252">
    <property type="protein sequence ID" value="TFK00889.1"/>
    <property type="molecule type" value="Genomic_DNA"/>
</dbReference>
<gene>
    <name evidence="3" type="ORF">DR999_PMT16955</name>
</gene>
<name>A0A4D9DUH2_9SAUR</name>
<evidence type="ECO:0000313" key="3">
    <source>
        <dbReference type="EMBL" id="TFK00889.1"/>
    </source>
</evidence>
<accession>A0A4D9DUH2</accession>
<dbReference type="AlphaFoldDB" id="A0A4D9DUH2"/>
<keyword evidence="4" id="KW-1185">Reference proteome</keyword>
<sequence>MRPQRCRSTWLGGGGGREGGWAALLTIILLLSHSRALPVTPCSSLVPTSCGAGTPQLELPPSGPRALPSISPSPPTALRGANPGGVRAQHRCQGAMATLTKHPDKERLIRRRGPRARLSPGDSG</sequence>
<reference evidence="3 4" key="2">
    <citation type="submission" date="2019-04" db="EMBL/GenBank/DDBJ databases">
        <title>The genome sequence of big-headed turtle.</title>
        <authorList>
            <person name="Gong S."/>
        </authorList>
    </citation>
    <scope>NUCLEOTIDE SEQUENCE [LARGE SCALE GENOMIC DNA]</scope>
    <source>
        <strain evidence="3">DO16091913</strain>
        <tissue evidence="3">Muscle</tissue>
    </source>
</reference>
<evidence type="ECO:0000313" key="4">
    <source>
        <dbReference type="Proteomes" id="UP000297703"/>
    </source>
</evidence>
<proteinExistence type="predicted"/>
<feature type="signal peptide" evidence="2">
    <location>
        <begin position="1"/>
        <end position="36"/>
    </location>
</feature>
<feature type="region of interest" description="Disordered" evidence="1">
    <location>
        <begin position="53"/>
        <end position="124"/>
    </location>
</feature>